<organism evidence="5 6">
    <name type="scientific">Candidatus Thermofonsia Clade 1 bacterium</name>
    <dbReference type="NCBI Taxonomy" id="2364210"/>
    <lineage>
        <taxon>Bacteria</taxon>
        <taxon>Bacillati</taxon>
        <taxon>Chloroflexota</taxon>
        <taxon>Candidatus Thermofontia</taxon>
        <taxon>Candidatus Thermofonsia Clade 1</taxon>
    </lineage>
</organism>
<gene>
    <name evidence="5" type="ORF">CUN51_07610</name>
</gene>
<dbReference type="Pfam" id="PF22422">
    <property type="entry name" value="MGH1-like_GH"/>
    <property type="match status" value="1"/>
</dbReference>
<sequence>MNAFELLHNRIDLSAIPFTDRGSRLLIFREGNRIAIRLAERWERWQGEVGHYRQRPPILDQLTVLNEDGSPQPFEVDSYPHCVTLCTPLGNFAWTFVEPEAVLIRLPVGSYGLTFEAHATRGATDRRGGTLHGKRNIAYTTNAQIVENQLFALTGDRFRINLRLQAREGNVLLLNITPRLGYNRALPPPEEAIGASRAAWQAWFDSVPQVLPEYEWQYAHAWWIMRAGLLNTRYYFTREALVPSKIHYVGVWQWDQYFHALAYRHIDTRLAEDQIRIVLDHQREDGMLPDAIHDEGLVTRLTRPVDADVTKPPLTAWAVLKVFEKCGRLDFLSEVYEPITRWHDWWLRDNLSENGLCHYQHPFSSGLDDSPLWDDGMPVVAPDLNTYIVIQAESLARIAALLGLTAESARYREQAQQHTARMLEALWDERRGYFQALYQGKPVEVFTPFQLLPLWTGGLPERINARLIAHLTNPQTFWDKWALATVALNDPKFDPDQMWRGPVWANINYLFIEALNRVGRPELADALRRNTLELIMQSRDIYEYYNPLTAARPPKAAPIFGWTSAVFIDLAIQETAYVQHGG</sequence>
<dbReference type="GO" id="GO:0009311">
    <property type="term" value="P:oligosaccharide metabolic process"/>
    <property type="evidence" value="ECO:0007669"/>
    <property type="project" value="InterPro"/>
</dbReference>
<dbReference type="Gene3D" id="1.50.10.10">
    <property type="match status" value="1"/>
</dbReference>
<keyword evidence="3" id="KW-0326">Glycosidase</keyword>
<evidence type="ECO:0000259" key="4">
    <source>
        <dbReference type="Pfam" id="PF22422"/>
    </source>
</evidence>
<evidence type="ECO:0000256" key="2">
    <source>
        <dbReference type="ARBA" id="ARBA00022801"/>
    </source>
</evidence>
<accession>A0A2M8NYY6</accession>
<protein>
    <recommendedName>
        <fullName evidence="4">Mannosylglycerate hydrolase MGH1-like glycoside hydrolase domain-containing protein</fullName>
    </recommendedName>
</protein>
<keyword evidence="2" id="KW-0378">Hydrolase</keyword>
<dbReference type="InterPro" id="IPR012341">
    <property type="entry name" value="6hp_glycosidase-like_sf"/>
</dbReference>
<feature type="domain" description="Mannosylglycerate hydrolase MGH1-like glycoside hydrolase" evidence="4">
    <location>
        <begin position="248"/>
        <end position="563"/>
    </location>
</feature>
<dbReference type="AlphaFoldDB" id="A0A2M8NYY6"/>
<dbReference type="SUPFAM" id="SSF48208">
    <property type="entry name" value="Six-hairpin glycosidases"/>
    <property type="match status" value="1"/>
</dbReference>
<evidence type="ECO:0000256" key="1">
    <source>
        <dbReference type="ARBA" id="ARBA00010833"/>
    </source>
</evidence>
<dbReference type="InterPro" id="IPR008928">
    <property type="entry name" value="6-hairpin_glycosidase_sf"/>
</dbReference>
<name>A0A2M8NYY6_9CHLR</name>
<dbReference type="GO" id="GO:0006487">
    <property type="term" value="P:protein N-linked glycosylation"/>
    <property type="evidence" value="ECO:0007669"/>
    <property type="project" value="TreeGrafter"/>
</dbReference>
<dbReference type="InterPro" id="IPR004888">
    <property type="entry name" value="Glycoside_hydrolase_63"/>
</dbReference>
<dbReference type="InterPro" id="IPR054491">
    <property type="entry name" value="MGH1-like_GH"/>
</dbReference>
<dbReference type="Proteomes" id="UP000228921">
    <property type="component" value="Unassembled WGS sequence"/>
</dbReference>
<comment type="caution">
    <text evidence="5">The sequence shown here is derived from an EMBL/GenBank/DDBJ whole genome shotgun (WGS) entry which is preliminary data.</text>
</comment>
<dbReference type="EMBL" id="PGTK01000009">
    <property type="protein sequence ID" value="PJF30510.1"/>
    <property type="molecule type" value="Genomic_DNA"/>
</dbReference>
<dbReference type="PANTHER" id="PTHR10412:SF11">
    <property type="entry name" value="MANNOSYL-OLIGOSACCHARIDE GLUCOSIDASE"/>
    <property type="match status" value="1"/>
</dbReference>
<reference evidence="5 6" key="1">
    <citation type="submission" date="2017-11" db="EMBL/GenBank/DDBJ databases">
        <title>Evolution of Phototrophy in the Chloroflexi Phylum Driven by Horizontal Gene Transfer.</title>
        <authorList>
            <person name="Ward L.M."/>
            <person name="Hemp J."/>
            <person name="Shih P.M."/>
            <person name="Mcglynn S.E."/>
            <person name="Fischer W."/>
        </authorList>
    </citation>
    <scope>NUCLEOTIDE SEQUENCE [LARGE SCALE GENOMIC DNA]</scope>
    <source>
        <strain evidence="5">CP2_2F</strain>
    </source>
</reference>
<proteinExistence type="inferred from homology"/>
<evidence type="ECO:0000256" key="3">
    <source>
        <dbReference type="ARBA" id="ARBA00023295"/>
    </source>
</evidence>
<dbReference type="GO" id="GO:0004573">
    <property type="term" value="F:Glc3Man9GlcNAc2 oligosaccharide glucosidase activity"/>
    <property type="evidence" value="ECO:0007669"/>
    <property type="project" value="InterPro"/>
</dbReference>
<evidence type="ECO:0000313" key="6">
    <source>
        <dbReference type="Proteomes" id="UP000228921"/>
    </source>
</evidence>
<dbReference type="PANTHER" id="PTHR10412">
    <property type="entry name" value="MANNOSYL-OLIGOSACCHARIDE GLUCOSIDASE"/>
    <property type="match status" value="1"/>
</dbReference>
<comment type="similarity">
    <text evidence="1">Belongs to the glycosyl hydrolase 63 family.</text>
</comment>
<evidence type="ECO:0000313" key="5">
    <source>
        <dbReference type="EMBL" id="PJF30510.1"/>
    </source>
</evidence>